<dbReference type="Proteomes" id="UP001642484">
    <property type="component" value="Unassembled WGS sequence"/>
</dbReference>
<name>A0ABP0M7A1_9DINO</name>
<evidence type="ECO:0000313" key="2">
    <source>
        <dbReference type="EMBL" id="CAK9047048.1"/>
    </source>
</evidence>
<feature type="compositionally biased region" description="Low complexity" evidence="1">
    <location>
        <begin position="430"/>
        <end position="450"/>
    </location>
</feature>
<evidence type="ECO:0000313" key="3">
    <source>
        <dbReference type="Proteomes" id="UP001642484"/>
    </source>
</evidence>
<dbReference type="EMBL" id="CAXAMN010015980">
    <property type="protein sequence ID" value="CAK9047048.1"/>
    <property type="molecule type" value="Genomic_DNA"/>
</dbReference>
<feature type="region of interest" description="Disordered" evidence="1">
    <location>
        <begin position="425"/>
        <end position="450"/>
    </location>
</feature>
<feature type="compositionally biased region" description="Pro residues" evidence="1">
    <location>
        <begin position="55"/>
        <end position="97"/>
    </location>
</feature>
<keyword evidence="3" id="KW-1185">Reference proteome</keyword>
<feature type="compositionally biased region" description="Basic residues" evidence="1">
    <location>
        <begin position="98"/>
        <end position="108"/>
    </location>
</feature>
<evidence type="ECO:0000256" key="1">
    <source>
        <dbReference type="SAM" id="MobiDB-lite"/>
    </source>
</evidence>
<feature type="region of interest" description="Disordered" evidence="1">
    <location>
        <begin position="16"/>
        <end position="111"/>
    </location>
</feature>
<dbReference type="PANTHER" id="PTHR34403">
    <property type="entry name" value="TOL-PAL SYSTEM PROTEIN TOLA"/>
    <property type="match status" value="1"/>
</dbReference>
<protein>
    <submittedName>
        <fullName evidence="2">Uncharacterized protein</fullName>
    </submittedName>
</protein>
<gene>
    <name evidence="2" type="ORF">CCMP2556_LOCUS24381</name>
</gene>
<sequence>MGKKGGNLAAAVAMLTKSADADDDESVIMEVAPPSGKRAAEGERVGDRRAAPKPKVAPAPTPPGPKPKAAPLPKAIMPPSPMAKSAPAPPVVAPAPKPKAKAKSRAKQVKTDALTAPTFEVSWENISLVQEHFGLTEQEAVECLLQVVGPSKAGERFWSKYKTTKKPPVPEPNVKKSEAAEADAAEADLADIDRQIDEDFDELFSATEADEEDLDGEVLEPAEIDCEETQPMAVDGAFADTQVDTLAAGGAPPEPTHEGFNLQIWETLLPGKIEDSEDFAAWAGAFVQASFRDSTCWSQTDQAFVAIKNGIHVSQSRQWHISNLLSFLLCVCARGSNEPVVNNPRLGPSASSAHLGSADLGEIANALNLIQSLLGGSSFAKGLADEIAHKVSAAEEVAKAKLGESSASRLGEVPVAKSGAVPAALGKPCETPGETADAPAAPAEAEQPEVEPAPINPAAKEEVVNSATHRAAHARLTRRMQSASADKAELLKRFVRSGENIDNIEMQLKVSRESEGELKRGKECLTIAEMKARGMSQSKIAAVIARGGGIPDADAPGDAESTRFWVTTAMTATETERVNVTAAANVNVAATEANVVGLLSGGNAPQMGNVSQLALTNGDSGSAAPNMEALLACATGRAPAPNGAPKAKAKAKAKVKAQTPKTPAERRVAVRSILKKELNGAAIGLELPGDNGLRLQLDRKKASLESLLDELRDCADEALEDLEMRANVEALIVLLVSFELLFWCNTFSIQGDIDPDDPGSGARCGIGAEEDHRLILSSCWRQIFHSWLAYSIGSGYTSVAHSRMLAECYDSDLVSSRRERGLRERAARQSIGLPVDPTWVSVPLLKDLETGDIEMATALLSEGYLKALVGDFQAVPHYWEGDEVQSNNDSWMFLVWASDLSPYSTNSVASRWPIAIVPASRYVVEAGVNLTLQALTAEITKSFNQLSSSGIKLRNYKSMGGGTVATLRFWVLGFRGDWKALVQILNLERSYNDNKVCFLCDATKGAANDVHMCYTDTSDSAPYWASLYVTEPWSSRPSYAGLRAFHISMVVPDLLHVFNLGVGQHVAGGVLKRLLTERTAFPGNDLDTRMRAATASLRAYARTHQFHLRMKKITKKRLRWTRGYPELASSGYDCFVVLSWLEEVLDLHKAVYPELYTLCWSSNKSMRLLYANKTYFLSDDERRTLRFLGQVFCSCYVALAHAAIQECKMYWRCVPKLHLLVHVYSARRKINPARYSTWMDEDFLRKTSKTLGLTAASGAQLRFLQRWVLQVPGTLDRLHSSGQ</sequence>
<dbReference type="PANTHER" id="PTHR34403:SF14">
    <property type="entry name" value="OS05G0225800 PROTEIN"/>
    <property type="match status" value="1"/>
</dbReference>
<dbReference type="InterPro" id="IPR050972">
    <property type="entry name" value="SDr-like"/>
</dbReference>
<accession>A0ABP0M7A1</accession>
<proteinExistence type="predicted"/>
<reference evidence="2 3" key="1">
    <citation type="submission" date="2024-02" db="EMBL/GenBank/DDBJ databases">
        <authorList>
            <person name="Chen Y."/>
            <person name="Shah S."/>
            <person name="Dougan E. K."/>
            <person name="Thang M."/>
            <person name="Chan C."/>
        </authorList>
    </citation>
    <scope>NUCLEOTIDE SEQUENCE [LARGE SCALE GENOMIC DNA]</scope>
</reference>
<feature type="compositionally biased region" description="Basic and acidic residues" evidence="1">
    <location>
        <begin position="38"/>
        <end position="50"/>
    </location>
</feature>
<organism evidence="2 3">
    <name type="scientific">Durusdinium trenchii</name>
    <dbReference type="NCBI Taxonomy" id="1381693"/>
    <lineage>
        <taxon>Eukaryota</taxon>
        <taxon>Sar</taxon>
        <taxon>Alveolata</taxon>
        <taxon>Dinophyceae</taxon>
        <taxon>Suessiales</taxon>
        <taxon>Symbiodiniaceae</taxon>
        <taxon>Durusdinium</taxon>
    </lineage>
</organism>
<comment type="caution">
    <text evidence="2">The sequence shown here is derived from an EMBL/GenBank/DDBJ whole genome shotgun (WGS) entry which is preliminary data.</text>
</comment>